<evidence type="ECO:0000256" key="5">
    <source>
        <dbReference type="ARBA" id="ARBA00023294"/>
    </source>
</evidence>
<keyword evidence="5 6" id="KW-0927">Auxin signaling pathway</keyword>
<feature type="domain" description="PB1" evidence="8">
    <location>
        <begin position="165"/>
        <end position="249"/>
    </location>
</feature>
<keyword evidence="2 6" id="KW-0805">Transcription regulation</keyword>
<keyword evidence="4 6" id="KW-0539">Nucleus</keyword>
<dbReference type="InterPro" id="IPR033389">
    <property type="entry name" value="AUX/IAA_dom"/>
</dbReference>
<feature type="compositionally biased region" description="Polar residues" evidence="7">
    <location>
        <begin position="116"/>
        <end position="126"/>
    </location>
</feature>
<comment type="subunit">
    <text evidence="6">Homodimers and heterodimers.</text>
</comment>
<protein>
    <recommendedName>
        <fullName evidence="6">Auxin-responsive protein</fullName>
    </recommendedName>
</protein>
<keyword evidence="10" id="KW-1185">Reference proteome</keyword>
<dbReference type="AlphaFoldDB" id="A0A7J7KWG8"/>
<sequence length="271" mass="30399">MHNSSRGSLASTGLQDINGSSEPTQARPTTYTGLTESLRFQKVLQGQEIFPLRSLHGGTNLNDLCWNKSGFGGNMFNMYRGPNPSFYPLSSDDIGNIYPTRDPMMQPCIPNFRRVQNTSTPTSANPDPNAHNEEVSNGTKSGYKLFGFSLTEENRVLNSQSSNRRSCTKVHKQGNLVGRAVDLSRLDGYDELISELERLFNMEGLLSNHEKGWQVVYTDSDNDMMVVGDDPWHEFCSMVSKIHIYTQEEVEKMTIEMINDDTHSCLEEAPA</sequence>
<dbReference type="Proteomes" id="UP000541444">
    <property type="component" value="Unassembled WGS sequence"/>
</dbReference>
<evidence type="ECO:0000256" key="3">
    <source>
        <dbReference type="ARBA" id="ARBA00023163"/>
    </source>
</evidence>
<proteinExistence type="inferred from homology"/>
<dbReference type="InterPro" id="IPR044835">
    <property type="entry name" value="ARF_plant"/>
</dbReference>
<evidence type="ECO:0000313" key="10">
    <source>
        <dbReference type="Proteomes" id="UP000541444"/>
    </source>
</evidence>
<dbReference type="FunFam" id="3.10.20.90:FF:000047">
    <property type="entry name" value="Auxin response factor"/>
    <property type="match status" value="1"/>
</dbReference>
<dbReference type="OrthoDB" id="1937897at2759"/>
<organism evidence="9 10">
    <name type="scientific">Kingdonia uniflora</name>
    <dbReference type="NCBI Taxonomy" id="39325"/>
    <lineage>
        <taxon>Eukaryota</taxon>
        <taxon>Viridiplantae</taxon>
        <taxon>Streptophyta</taxon>
        <taxon>Embryophyta</taxon>
        <taxon>Tracheophyta</taxon>
        <taxon>Spermatophyta</taxon>
        <taxon>Magnoliopsida</taxon>
        <taxon>Ranunculales</taxon>
        <taxon>Circaeasteraceae</taxon>
        <taxon>Kingdonia</taxon>
    </lineage>
</organism>
<dbReference type="Gene3D" id="3.10.20.90">
    <property type="entry name" value="Phosphatidylinositol 3-kinase Catalytic Subunit, Chain A, domain 1"/>
    <property type="match status" value="1"/>
</dbReference>
<feature type="region of interest" description="Disordered" evidence="7">
    <location>
        <begin position="1"/>
        <end position="29"/>
    </location>
</feature>
<accession>A0A7J7KWG8</accession>
<gene>
    <name evidence="9" type="ORF">GIB67_002063</name>
</gene>
<evidence type="ECO:0000256" key="2">
    <source>
        <dbReference type="ARBA" id="ARBA00023015"/>
    </source>
</evidence>
<keyword evidence="3 6" id="KW-0804">Transcription</keyword>
<dbReference type="PANTHER" id="PTHR31384">
    <property type="entry name" value="AUXIN RESPONSE FACTOR 4-RELATED"/>
    <property type="match status" value="1"/>
</dbReference>
<dbReference type="EMBL" id="JACGCM010002827">
    <property type="protein sequence ID" value="KAF6134662.1"/>
    <property type="molecule type" value="Genomic_DNA"/>
</dbReference>
<dbReference type="GO" id="GO:0006355">
    <property type="term" value="P:regulation of DNA-templated transcription"/>
    <property type="evidence" value="ECO:0007669"/>
    <property type="project" value="InterPro"/>
</dbReference>
<evidence type="ECO:0000313" key="9">
    <source>
        <dbReference type="EMBL" id="KAF6134662.1"/>
    </source>
</evidence>
<dbReference type="GO" id="GO:0003677">
    <property type="term" value="F:DNA binding"/>
    <property type="evidence" value="ECO:0007669"/>
    <property type="project" value="InterPro"/>
</dbReference>
<comment type="subcellular location">
    <subcellularLocation>
        <location evidence="1 6">Nucleus</location>
    </subcellularLocation>
</comment>
<dbReference type="GO" id="GO:0009734">
    <property type="term" value="P:auxin-activated signaling pathway"/>
    <property type="evidence" value="ECO:0007669"/>
    <property type="project" value="UniProtKB-UniRule"/>
</dbReference>
<dbReference type="InterPro" id="IPR053793">
    <property type="entry name" value="PB1-like"/>
</dbReference>
<evidence type="ECO:0000256" key="7">
    <source>
        <dbReference type="SAM" id="MobiDB-lite"/>
    </source>
</evidence>
<dbReference type="Pfam" id="PF02309">
    <property type="entry name" value="AUX_IAA"/>
    <property type="match status" value="1"/>
</dbReference>
<reference evidence="9 10" key="1">
    <citation type="journal article" date="2020" name="IScience">
        <title>Genome Sequencing of the Endangered Kingdonia uniflora (Circaeasteraceae, Ranunculales) Reveals Potential Mechanisms of Evolutionary Specialization.</title>
        <authorList>
            <person name="Sun Y."/>
            <person name="Deng T."/>
            <person name="Zhang A."/>
            <person name="Moore M.J."/>
            <person name="Landis J.B."/>
            <person name="Lin N."/>
            <person name="Zhang H."/>
            <person name="Zhang X."/>
            <person name="Huang J."/>
            <person name="Zhang X."/>
            <person name="Sun H."/>
            <person name="Wang H."/>
        </authorList>
    </citation>
    <scope>NUCLEOTIDE SEQUENCE [LARGE SCALE GENOMIC DNA]</scope>
    <source>
        <strain evidence="9">TB1705</strain>
        <tissue evidence="9">Leaf</tissue>
    </source>
</reference>
<feature type="region of interest" description="Disordered" evidence="7">
    <location>
        <begin position="116"/>
        <end position="137"/>
    </location>
</feature>
<dbReference type="PANTHER" id="PTHR31384:SF102">
    <property type="entry name" value="AUXIN RESPONSE FACTOR 4"/>
    <property type="match status" value="1"/>
</dbReference>
<keyword evidence="6" id="KW-0678">Repressor</keyword>
<name>A0A7J7KWG8_9MAGN</name>
<evidence type="ECO:0000256" key="1">
    <source>
        <dbReference type="ARBA" id="ARBA00004123"/>
    </source>
</evidence>
<evidence type="ECO:0000256" key="6">
    <source>
        <dbReference type="RuleBase" id="RU004549"/>
    </source>
</evidence>
<evidence type="ECO:0000256" key="4">
    <source>
        <dbReference type="ARBA" id="ARBA00023242"/>
    </source>
</evidence>
<dbReference type="PROSITE" id="PS51745">
    <property type="entry name" value="PB1"/>
    <property type="match status" value="1"/>
</dbReference>
<comment type="function">
    <text evidence="6">Aux/IAA proteins are short-lived transcriptional factors that function as repressors of early auxin response genes at low auxin concentrations.</text>
</comment>
<comment type="similarity">
    <text evidence="6">Belongs to the Aux/IAA family.</text>
</comment>
<dbReference type="SUPFAM" id="SSF54277">
    <property type="entry name" value="CAD &amp; PB1 domains"/>
    <property type="match status" value="1"/>
</dbReference>
<dbReference type="GO" id="GO:0005634">
    <property type="term" value="C:nucleus"/>
    <property type="evidence" value="ECO:0007669"/>
    <property type="project" value="UniProtKB-SubCell"/>
</dbReference>
<evidence type="ECO:0000259" key="8">
    <source>
        <dbReference type="PROSITE" id="PS51745"/>
    </source>
</evidence>
<comment type="caution">
    <text evidence="9">The sequence shown here is derived from an EMBL/GenBank/DDBJ whole genome shotgun (WGS) entry which is preliminary data.</text>
</comment>